<dbReference type="RefSeq" id="WP_316414425.1">
    <property type="nucleotide sequence ID" value="NZ_AP027080.1"/>
</dbReference>
<gene>
    <name evidence="1" type="ORF">METEAL_07090</name>
</gene>
<keyword evidence="2" id="KW-1185">Reference proteome</keyword>
<dbReference type="KEGG" id="msil:METEAL_07090"/>
<dbReference type="Proteomes" id="UP001238179">
    <property type="component" value="Chromosome"/>
</dbReference>
<reference evidence="2" key="1">
    <citation type="journal article" date="2023" name="Int. J. Syst. Evol. Microbiol.">
        <title>Mesoterricola silvestris gen. nov., sp. nov., Mesoterricola sediminis sp. nov., Geothrix oryzae sp. nov., Geothrix edaphica sp. nov., Geothrix rubra sp. nov., and Geothrix limicola sp. nov., six novel members of Acidobacteriota isolated from soils.</title>
        <authorList>
            <person name="Itoh H."/>
            <person name="Sugisawa Y."/>
            <person name="Mise K."/>
            <person name="Xu Z."/>
            <person name="Kuniyasu M."/>
            <person name="Ushijima N."/>
            <person name="Kawano K."/>
            <person name="Kobayashi E."/>
            <person name="Shiratori Y."/>
            <person name="Masuda Y."/>
            <person name="Senoo K."/>
        </authorList>
    </citation>
    <scope>NUCLEOTIDE SEQUENCE [LARGE SCALE GENOMIC DNA]</scope>
    <source>
        <strain evidence="2">W79</strain>
    </source>
</reference>
<proteinExistence type="predicted"/>
<dbReference type="EMBL" id="AP027080">
    <property type="protein sequence ID" value="BDU71535.1"/>
    <property type="molecule type" value="Genomic_DNA"/>
</dbReference>
<protein>
    <submittedName>
        <fullName evidence="1">Uncharacterized protein</fullName>
    </submittedName>
</protein>
<sequence length="167" mass="18274">MSENRPLLAIPALITALANARQDPSVLFLGSRLDLTPDQEAALRRILEARKPRLAALASRLRDSHRRMVDDCVSLQSSPGTLLAAKGYVQELTDRLMREVDGASREIETILDPAQLARTAQYREDASARLEGIRTYLSALWPQAQTSPVHGWAMAGTFPPSTQGAGQ</sequence>
<dbReference type="AlphaFoldDB" id="A0AA48GP21"/>
<name>A0AA48GP21_9BACT</name>
<organism evidence="1 2">
    <name type="scientific">Mesoterricola silvestris</name>
    <dbReference type="NCBI Taxonomy" id="2927979"/>
    <lineage>
        <taxon>Bacteria</taxon>
        <taxon>Pseudomonadati</taxon>
        <taxon>Acidobacteriota</taxon>
        <taxon>Holophagae</taxon>
        <taxon>Holophagales</taxon>
        <taxon>Holophagaceae</taxon>
        <taxon>Mesoterricola</taxon>
    </lineage>
</organism>
<accession>A0AA48GP21</accession>
<dbReference type="Gene3D" id="1.20.120.1490">
    <property type="match status" value="1"/>
</dbReference>
<evidence type="ECO:0000313" key="2">
    <source>
        <dbReference type="Proteomes" id="UP001238179"/>
    </source>
</evidence>
<evidence type="ECO:0000313" key="1">
    <source>
        <dbReference type="EMBL" id="BDU71535.1"/>
    </source>
</evidence>